<dbReference type="GO" id="GO:0005737">
    <property type="term" value="C:cytoplasm"/>
    <property type="evidence" value="ECO:0007669"/>
    <property type="project" value="TreeGrafter"/>
</dbReference>
<keyword evidence="4 10" id="KW-0436">Ligase</keyword>
<dbReference type="Gene3D" id="3.40.50.620">
    <property type="entry name" value="HUPs"/>
    <property type="match status" value="1"/>
</dbReference>
<evidence type="ECO:0000259" key="9">
    <source>
        <dbReference type="Pfam" id="PF20979"/>
    </source>
</evidence>
<evidence type="ECO:0000313" key="11">
    <source>
        <dbReference type="Proteomes" id="UP000590647"/>
    </source>
</evidence>
<keyword evidence="3" id="KW-0055">Arginine biosynthesis</keyword>
<evidence type="ECO:0000256" key="3">
    <source>
        <dbReference type="ARBA" id="ARBA00022571"/>
    </source>
</evidence>
<evidence type="ECO:0000256" key="6">
    <source>
        <dbReference type="ARBA" id="ARBA00022741"/>
    </source>
</evidence>
<dbReference type="EMBL" id="JACHNE010000001">
    <property type="protein sequence ID" value="MBB5798519.1"/>
    <property type="molecule type" value="Genomic_DNA"/>
</dbReference>
<evidence type="ECO:0000313" key="10">
    <source>
        <dbReference type="EMBL" id="MBB5798519.1"/>
    </source>
</evidence>
<comment type="caution">
    <text evidence="10">The sequence shown here is derived from an EMBL/GenBank/DDBJ whole genome shotgun (WGS) entry which is preliminary data.</text>
</comment>
<dbReference type="InterPro" id="IPR001518">
    <property type="entry name" value="Arginosuc_synth"/>
</dbReference>
<dbReference type="PANTHER" id="PTHR11587">
    <property type="entry name" value="ARGININOSUCCINATE SYNTHASE"/>
    <property type="match status" value="1"/>
</dbReference>
<proteinExistence type="predicted"/>
<reference evidence="10 11" key="1">
    <citation type="submission" date="2020-08" db="EMBL/GenBank/DDBJ databases">
        <title>Sequencing the genomes of 1000 actinobacteria strains.</title>
        <authorList>
            <person name="Klenk H.-P."/>
        </authorList>
    </citation>
    <scope>NUCLEOTIDE SEQUENCE [LARGE SCALE GENOMIC DNA]</scope>
    <source>
        <strain evidence="10 11">DSM 40084</strain>
    </source>
</reference>
<dbReference type="SUPFAM" id="SSF52402">
    <property type="entry name" value="Adenine nucleotide alpha hydrolases-like"/>
    <property type="match status" value="1"/>
</dbReference>
<dbReference type="GO" id="GO:0004055">
    <property type="term" value="F:argininosuccinate synthase activity"/>
    <property type="evidence" value="ECO:0007669"/>
    <property type="project" value="UniProtKB-EC"/>
</dbReference>
<evidence type="ECO:0000256" key="7">
    <source>
        <dbReference type="ARBA" id="ARBA00022840"/>
    </source>
</evidence>
<comment type="pathway">
    <text evidence="1">Amino-acid biosynthesis; L-arginine biosynthesis; L-arginine from L-ornithine and carbamoyl phosphate: step 2/3.</text>
</comment>
<evidence type="ECO:0000256" key="4">
    <source>
        <dbReference type="ARBA" id="ARBA00022598"/>
    </source>
</evidence>
<keyword evidence="11" id="KW-1185">Reference proteome</keyword>
<dbReference type="SUPFAM" id="SSF69864">
    <property type="entry name" value="Argininosuccinate synthetase, C-terminal domain"/>
    <property type="match status" value="1"/>
</dbReference>
<dbReference type="InterPro" id="IPR048267">
    <property type="entry name" value="Arginosuc_syn_N"/>
</dbReference>
<evidence type="ECO:0000256" key="5">
    <source>
        <dbReference type="ARBA" id="ARBA00022605"/>
    </source>
</evidence>
<dbReference type="GO" id="GO:0000050">
    <property type="term" value="P:urea cycle"/>
    <property type="evidence" value="ECO:0007669"/>
    <property type="project" value="TreeGrafter"/>
</dbReference>
<gene>
    <name evidence="10" type="ORF">HDA41_006483</name>
</gene>
<dbReference type="InterPro" id="IPR014729">
    <property type="entry name" value="Rossmann-like_a/b/a_fold"/>
</dbReference>
<protein>
    <recommendedName>
        <fullName evidence="2">argininosuccinate synthase</fullName>
        <ecNumber evidence="2">6.3.4.5</ecNumber>
    </recommendedName>
</protein>
<name>A0A7W9HAR2_9ACTN</name>
<dbReference type="EC" id="6.3.4.5" evidence="2"/>
<dbReference type="GO" id="GO:0005524">
    <property type="term" value="F:ATP binding"/>
    <property type="evidence" value="ECO:0007669"/>
    <property type="project" value="UniProtKB-KW"/>
</dbReference>
<keyword evidence="6" id="KW-0547">Nucleotide-binding</keyword>
<accession>A0A7W9HAR2</accession>
<dbReference type="Gene3D" id="3.90.1260.10">
    <property type="entry name" value="Argininosuccinate synthetase, chain A, domain 2"/>
    <property type="match status" value="1"/>
</dbReference>
<evidence type="ECO:0000256" key="2">
    <source>
        <dbReference type="ARBA" id="ARBA00012286"/>
    </source>
</evidence>
<dbReference type="InterPro" id="IPR048268">
    <property type="entry name" value="Arginosuc_syn_C"/>
</dbReference>
<dbReference type="InterPro" id="IPR024074">
    <property type="entry name" value="AS_cat/multimer_dom_body"/>
</dbReference>
<evidence type="ECO:0000259" key="8">
    <source>
        <dbReference type="Pfam" id="PF00764"/>
    </source>
</evidence>
<dbReference type="PANTHER" id="PTHR11587:SF2">
    <property type="entry name" value="ARGININOSUCCINATE SYNTHASE"/>
    <property type="match status" value="1"/>
</dbReference>
<dbReference type="GO" id="GO:0006526">
    <property type="term" value="P:L-arginine biosynthetic process"/>
    <property type="evidence" value="ECO:0007669"/>
    <property type="project" value="UniProtKB-UniPathway"/>
</dbReference>
<dbReference type="Proteomes" id="UP000590647">
    <property type="component" value="Unassembled WGS sequence"/>
</dbReference>
<dbReference type="GO" id="GO:0000053">
    <property type="term" value="P:argininosuccinate metabolic process"/>
    <property type="evidence" value="ECO:0007669"/>
    <property type="project" value="TreeGrafter"/>
</dbReference>
<feature type="domain" description="Arginosuccinate synthase-like N-terminal" evidence="8">
    <location>
        <begin position="13"/>
        <end position="156"/>
    </location>
</feature>
<dbReference type="RefSeq" id="WP_184990227.1">
    <property type="nucleotide sequence ID" value="NZ_JACHNE010000001.1"/>
</dbReference>
<evidence type="ECO:0000256" key="1">
    <source>
        <dbReference type="ARBA" id="ARBA00004967"/>
    </source>
</evidence>
<keyword evidence="7" id="KW-0067">ATP-binding</keyword>
<keyword evidence="5" id="KW-0028">Amino-acid biosynthesis</keyword>
<sequence>MELSLSELKHHRVGICLSGGLSSLAVASWLHDNGCAVEGFVLDIGQSERKDFDAFTSAVRTAGIALHEVDARPAMARAALDVAAFRAHYDGGYWNSTGLSRSVIVEAVAPRLREAGFSVLAHGCVGGGNDQRRFERYAEHFAPGLTVLAPWRSPEIREAMADRAAMARQIASAGLVCMPGNTAEHSVDSNLAGVSHEDARLEELSTSALRVERLMGVAPDRAPDRIERVLVGVERGRPVTLDGHRLPPEQLLEAANTVAGRNGLGLTDVVEHRVNGTKCRGVYEAPGMELFAHAVRAAYESVTDRAAADTAGFLSRQLAVAVYEGRVHGIVARAARAGLEEILAAATVTVGLDLYKGSVVGRALLEVDGSAGVVHQRRFAGGGHHWGSAPFTVSAEARE</sequence>
<dbReference type="Pfam" id="PF20979">
    <property type="entry name" value="Arginosuc_syn_C"/>
    <property type="match status" value="1"/>
</dbReference>
<feature type="domain" description="Arginosuccinate synthase C-terminal" evidence="9">
    <location>
        <begin position="185"/>
        <end position="360"/>
    </location>
</feature>
<dbReference type="AlphaFoldDB" id="A0A7W9HAR2"/>
<dbReference type="UniPathway" id="UPA00068">
    <property type="reaction ID" value="UER00113"/>
</dbReference>
<dbReference type="Pfam" id="PF00764">
    <property type="entry name" value="Arginosuc_synth"/>
    <property type="match status" value="1"/>
</dbReference>
<organism evidence="10 11">
    <name type="scientific">Streptomyces caelestis</name>
    <dbReference type="NCBI Taxonomy" id="36816"/>
    <lineage>
        <taxon>Bacteria</taxon>
        <taxon>Bacillati</taxon>
        <taxon>Actinomycetota</taxon>
        <taxon>Actinomycetes</taxon>
        <taxon>Kitasatosporales</taxon>
        <taxon>Streptomycetaceae</taxon>
        <taxon>Streptomyces</taxon>
    </lineage>
</organism>